<dbReference type="Proteomes" id="UP000649829">
    <property type="component" value="Unassembled WGS sequence"/>
</dbReference>
<dbReference type="AlphaFoldDB" id="A0A917T8U9"/>
<comment type="caution">
    <text evidence="1">The sequence shown here is derived from an EMBL/GenBank/DDBJ whole genome shotgun (WGS) entry which is preliminary data.</text>
</comment>
<organism evidence="1 2">
    <name type="scientific">Pseudooceanicola nanhaiensis</name>
    <dbReference type="NCBI Taxonomy" id="375761"/>
    <lineage>
        <taxon>Bacteria</taxon>
        <taxon>Pseudomonadati</taxon>
        <taxon>Pseudomonadota</taxon>
        <taxon>Alphaproteobacteria</taxon>
        <taxon>Rhodobacterales</taxon>
        <taxon>Paracoccaceae</taxon>
        <taxon>Pseudooceanicola</taxon>
    </lineage>
</organism>
<evidence type="ECO:0000313" key="2">
    <source>
        <dbReference type="Proteomes" id="UP000649829"/>
    </source>
</evidence>
<name>A0A917T8U9_9RHOB</name>
<dbReference type="EMBL" id="BMLF01000006">
    <property type="protein sequence ID" value="GGM14256.1"/>
    <property type="molecule type" value="Genomic_DNA"/>
</dbReference>
<proteinExistence type="predicted"/>
<reference evidence="1" key="2">
    <citation type="submission" date="2020-09" db="EMBL/GenBank/DDBJ databases">
        <authorList>
            <person name="Sun Q."/>
            <person name="Zhou Y."/>
        </authorList>
    </citation>
    <scope>NUCLEOTIDE SEQUENCE</scope>
    <source>
        <strain evidence="1">CGMCC 1.6293</strain>
    </source>
</reference>
<accession>A0A917T8U9</accession>
<sequence>MITNRLEARLEEDGRTNLVTFHFIEDPEDAVHRDFLALRLNPECSVSGKKNPTPFSREAKCKDIWRR</sequence>
<reference evidence="1" key="1">
    <citation type="journal article" date="2014" name="Int. J. Syst. Evol. Microbiol.">
        <title>Complete genome sequence of Corynebacterium casei LMG S-19264T (=DSM 44701T), isolated from a smear-ripened cheese.</title>
        <authorList>
            <consortium name="US DOE Joint Genome Institute (JGI-PGF)"/>
            <person name="Walter F."/>
            <person name="Albersmeier A."/>
            <person name="Kalinowski J."/>
            <person name="Ruckert C."/>
        </authorList>
    </citation>
    <scope>NUCLEOTIDE SEQUENCE</scope>
    <source>
        <strain evidence="1">CGMCC 1.6293</strain>
    </source>
</reference>
<gene>
    <name evidence="1" type="ORF">GCM10011534_40250</name>
</gene>
<protein>
    <submittedName>
        <fullName evidence="1">Uncharacterized protein</fullName>
    </submittedName>
</protein>
<evidence type="ECO:0000313" key="1">
    <source>
        <dbReference type="EMBL" id="GGM14256.1"/>
    </source>
</evidence>
<keyword evidence="2" id="KW-1185">Reference proteome</keyword>